<sequence>MSSSTSSPVSPSLDPRTYISILANIKRKAINCGARPQDFNNHLHSVLLVVNSALYNGYTEADKAWHIDLFMWEHFFTEPFPFLSDVDLHPNRNSTTTIIRDLTLPRPADIIFLSTPRVLLPQTPVRDPRNRFRGLAPEGGVYVPGIVMGYLPPVLGNLSGEGEVLEWQRGVVNGQQERKTNGENDEGTNGELLAQSLTPGMNDETPSSSSTHRHHRKRPPHRRYSVERSGGVDFLGR</sequence>
<dbReference type="EMBL" id="KZ613786">
    <property type="protein sequence ID" value="PMD61700.1"/>
    <property type="molecule type" value="Genomic_DNA"/>
</dbReference>
<feature type="region of interest" description="Disordered" evidence="1">
    <location>
        <begin position="171"/>
        <end position="237"/>
    </location>
</feature>
<accession>A0A2J6TFB1</accession>
<reference evidence="2 3" key="1">
    <citation type="submission" date="2016-04" db="EMBL/GenBank/DDBJ databases">
        <title>A degradative enzymes factory behind the ericoid mycorrhizal symbiosis.</title>
        <authorList>
            <consortium name="DOE Joint Genome Institute"/>
            <person name="Martino E."/>
            <person name="Morin E."/>
            <person name="Grelet G."/>
            <person name="Kuo A."/>
            <person name="Kohler A."/>
            <person name="Daghino S."/>
            <person name="Barry K."/>
            <person name="Choi C."/>
            <person name="Cichocki N."/>
            <person name="Clum A."/>
            <person name="Copeland A."/>
            <person name="Hainaut M."/>
            <person name="Haridas S."/>
            <person name="Labutti K."/>
            <person name="Lindquist E."/>
            <person name="Lipzen A."/>
            <person name="Khouja H.-R."/>
            <person name="Murat C."/>
            <person name="Ohm R."/>
            <person name="Olson A."/>
            <person name="Spatafora J."/>
            <person name="Veneault-Fourrey C."/>
            <person name="Henrissat B."/>
            <person name="Grigoriev I."/>
            <person name="Martin F."/>
            <person name="Perotto S."/>
        </authorList>
    </citation>
    <scope>NUCLEOTIDE SEQUENCE [LARGE SCALE GENOMIC DNA]</scope>
    <source>
        <strain evidence="2 3">E</strain>
    </source>
</reference>
<evidence type="ECO:0000313" key="3">
    <source>
        <dbReference type="Proteomes" id="UP000235371"/>
    </source>
</evidence>
<dbReference type="Proteomes" id="UP000235371">
    <property type="component" value="Unassembled WGS sequence"/>
</dbReference>
<dbReference type="RefSeq" id="XP_024738604.1">
    <property type="nucleotide sequence ID" value="XM_024880035.1"/>
</dbReference>
<organism evidence="2 3">
    <name type="scientific">Hyaloscypha bicolor E</name>
    <dbReference type="NCBI Taxonomy" id="1095630"/>
    <lineage>
        <taxon>Eukaryota</taxon>
        <taxon>Fungi</taxon>
        <taxon>Dikarya</taxon>
        <taxon>Ascomycota</taxon>
        <taxon>Pezizomycotina</taxon>
        <taxon>Leotiomycetes</taxon>
        <taxon>Helotiales</taxon>
        <taxon>Hyaloscyphaceae</taxon>
        <taxon>Hyaloscypha</taxon>
        <taxon>Hyaloscypha bicolor</taxon>
    </lineage>
</organism>
<name>A0A2J6TFB1_9HELO</name>
<keyword evidence="3" id="KW-1185">Reference proteome</keyword>
<gene>
    <name evidence="2" type="ORF">K444DRAFT_611936</name>
</gene>
<proteinExistence type="predicted"/>
<protein>
    <submittedName>
        <fullName evidence="2">Uncharacterized protein</fullName>
    </submittedName>
</protein>
<dbReference type="OrthoDB" id="3557783at2759"/>
<dbReference type="AlphaFoldDB" id="A0A2J6TFB1"/>
<dbReference type="InParanoid" id="A0A2J6TFB1"/>
<evidence type="ECO:0000313" key="2">
    <source>
        <dbReference type="EMBL" id="PMD61700.1"/>
    </source>
</evidence>
<feature type="compositionally biased region" description="Basic residues" evidence="1">
    <location>
        <begin position="211"/>
        <end position="223"/>
    </location>
</feature>
<dbReference type="GeneID" id="36588112"/>
<evidence type="ECO:0000256" key="1">
    <source>
        <dbReference type="SAM" id="MobiDB-lite"/>
    </source>
</evidence>